<sequence>MLVITGAGGQLGTHLIARAALRALPIRALNSADWDITRDGVPDGAVATGDTVINCAAYTAVDAAESDEARAYAVNAEGPARVAQACREVGARLIHISTDYVFSGEFGDADPRPYRPGDATAPAGVYARTKVAGERAVHDALPTAQVVRTAWVYTGVNGDFVGVMRRLAAGDGPVRVVTDQTGSPTYAADLAEALLNLAASDVREPLLHAAGGGAVNRFDWAKAVFELVGADTSRLQPCLSVDFPSAAPRPVYTALDGDLWAEAGLAPLRPWRDALAEALATHQG</sequence>
<dbReference type="GO" id="GO:0008831">
    <property type="term" value="F:dTDP-4-dehydrorhamnose reductase activity"/>
    <property type="evidence" value="ECO:0007669"/>
    <property type="project" value="UniProtKB-EC"/>
</dbReference>
<gene>
    <name evidence="4" type="ORF">BKG82_22330</name>
</gene>
<dbReference type="PANTHER" id="PTHR10491">
    <property type="entry name" value="DTDP-4-DEHYDRORHAMNOSE REDUCTASE"/>
    <property type="match status" value="1"/>
</dbReference>
<dbReference type="NCBIfam" id="TIGR01214">
    <property type="entry name" value="rmlD"/>
    <property type="match status" value="1"/>
</dbReference>
<keyword evidence="2" id="KW-0521">NADP</keyword>
<dbReference type="UniPathway" id="UPA00124"/>
<feature type="domain" description="RmlD-like substrate binding" evidence="3">
    <location>
        <begin position="2"/>
        <end position="281"/>
    </location>
</feature>
<dbReference type="Pfam" id="PF04321">
    <property type="entry name" value="RmlD_sub_bind"/>
    <property type="match status" value="1"/>
</dbReference>
<dbReference type="Gene3D" id="3.90.25.10">
    <property type="entry name" value="UDP-galactose 4-epimerase, domain 1"/>
    <property type="match status" value="1"/>
</dbReference>
<dbReference type="CDD" id="cd05254">
    <property type="entry name" value="dTDP_HR_like_SDR_e"/>
    <property type="match status" value="1"/>
</dbReference>
<dbReference type="InterPro" id="IPR005913">
    <property type="entry name" value="dTDP_dehydrorham_reduct"/>
</dbReference>
<dbReference type="Gene3D" id="3.40.50.720">
    <property type="entry name" value="NAD(P)-binding Rossmann-like Domain"/>
    <property type="match status" value="1"/>
</dbReference>
<evidence type="ECO:0000259" key="3">
    <source>
        <dbReference type="Pfam" id="PF04321"/>
    </source>
</evidence>
<dbReference type="GO" id="GO:0019305">
    <property type="term" value="P:dTDP-rhamnose biosynthetic process"/>
    <property type="evidence" value="ECO:0007669"/>
    <property type="project" value="UniProtKB-UniPathway"/>
</dbReference>
<comment type="similarity">
    <text evidence="1 2">Belongs to the dTDP-4-dehydrorhamnose reductase family.</text>
</comment>
<dbReference type="GO" id="GO:0005829">
    <property type="term" value="C:cytosol"/>
    <property type="evidence" value="ECO:0007669"/>
    <property type="project" value="TreeGrafter"/>
</dbReference>
<evidence type="ECO:0000313" key="4">
    <source>
        <dbReference type="EMBL" id="OHU51355.1"/>
    </source>
</evidence>
<dbReference type="RefSeq" id="WP_057966866.1">
    <property type="nucleotide sequence ID" value="NZ_MLII01000056.1"/>
</dbReference>
<evidence type="ECO:0000313" key="5">
    <source>
        <dbReference type="Proteomes" id="UP000180043"/>
    </source>
</evidence>
<proteinExistence type="inferred from homology"/>
<keyword evidence="2" id="KW-0560">Oxidoreductase</keyword>
<dbReference type="Proteomes" id="UP000180043">
    <property type="component" value="Unassembled WGS sequence"/>
</dbReference>
<evidence type="ECO:0000256" key="2">
    <source>
        <dbReference type="RuleBase" id="RU364082"/>
    </source>
</evidence>
<organism evidence="4 5">
    <name type="scientific">Mycobacteroides chelonae</name>
    <name type="common">Mycobacterium chelonae</name>
    <dbReference type="NCBI Taxonomy" id="1774"/>
    <lineage>
        <taxon>Bacteria</taxon>
        <taxon>Bacillati</taxon>
        <taxon>Actinomycetota</taxon>
        <taxon>Actinomycetes</taxon>
        <taxon>Mycobacteriales</taxon>
        <taxon>Mycobacteriaceae</taxon>
        <taxon>Mycobacteroides</taxon>
    </lineage>
</organism>
<dbReference type="AlphaFoldDB" id="A0A1S1LLY9"/>
<dbReference type="EC" id="1.1.1.133" evidence="2"/>
<comment type="caution">
    <text evidence="4">The sequence shown here is derived from an EMBL/GenBank/DDBJ whole genome shotgun (WGS) entry which is preliminary data.</text>
</comment>
<name>A0A1S1LLY9_MYCCH</name>
<dbReference type="EMBL" id="MLIQ01000023">
    <property type="protein sequence ID" value="OHU51355.1"/>
    <property type="molecule type" value="Genomic_DNA"/>
</dbReference>
<dbReference type="SUPFAM" id="SSF51735">
    <property type="entry name" value="NAD(P)-binding Rossmann-fold domains"/>
    <property type="match status" value="1"/>
</dbReference>
<reference evidence="4 5" key="1">
    <citation type="submission" date="2016-10" db="EMBL/GenBank/DDBJ databases">
        <title>Evaluation of Human, Veterinary and Environmental Mycobacterium chelonae Isolates by Core Genome Phylogenomic Analysis, Targeted Gene Comparison, and Anti-microbial Susceptibility Patterns: A Tale of Mistaken Identities.</title>
        <authorList>
            <person name="Fogelson S.B."/>
            <person name="Camus A.C."/>
            <person name="Lorenz W."/>
            <person name="Vasireddy R."/>
            <person name="Vasireddy S."/>
            <person name="Smith T."/>
            <person name="Brown-Elliott B.A."/>
            <person name="Wallace R.J.Jr."/>
            <person name="Hasan N.A."/>
            <person name="Reischl U."/>
            <person name="Sanchez S."/>
        </authorList>
    </citation>
    <scope>NUCLEOTIDE SEQUENCE [LARGE SCALE GENOMIC DNA]</scope>
    <source>
        <strain evidence="4 5">15515</strain>
    </source>
</reference>
<dbReference type="InterPro" id="IPR036291">
    <property type="entry name" value="NAD(P)-bd_dom_sf"/>
</dbReference>
<protein>
    <recommendedName>
        <fullName evidence="2">dTDP-4-dehydrorhamnose reductase</fullName>
        <ecNumber evidence="2">1.1.1.133</ecNumber>
    </recommendedName>
</protein>
<comment type="pathway">
    <text evidence="2">Carbohydrate biosynthesis; dTDP-L-rhamnose biosynthesis.</text>
</comment>
<evidence type="ECO:0000256" key="1">
    <source>
        <dbReference type="ARBA" id="ARBA00010944"/>
    </source>
</evidence>
<comment type="function">
    <text evidence="2">Catalyzes the reduction of dTDP-6-deoxy-L-lyxo-4-hexulose to yield dTDP-L-rhamnose.</text>
</comment>
<dbReference type="InterPro" id="IPR029903">
    <property type="entry name" value="RmlD-like-bd"/>
</dbReference>
<accession>A0A1S1LLY9</accession>
<dbReference type="PANTHER" id="PTHR10491:SF4">
    <property type="entry name" value="METHIONINE ADENOSYLTRANSFERASE 2 SUBUNIT BETA"/>
    <property type="match status" value="1"/>
</dbReference>